<dbReference type="EMBL" id="CP070371">
    <property type="protein sequence ID" value="QRZ15159.1"/>
    <property type="molecule type" value="Genomic_DNA"/>
</dbReference>
<sequence length="259" mass="28216">MTALAPVSAPSQDLPSLIDRAASMLSGAKTAAEVLEAREVAGLAYDVAKRAARLQRAKSAHDDLVAAAHRAQAHALEIEARAKRRLADEYDAAQARGEVAGHGGGRNFKVADSNVETTTAELGLRRDEIHEARQIRDAEAADPGVVRRALDDRLERGEEPTRAALRKMVVDAAMRGLRPQRSASRRNPLYVPPTPEQAAWRHVTGVFRAFAEWASDENLALARKGMREARDTPFHDLDATAIAQGSAAFTTIKEWFDAR</sequence>
<protein>
    <submittedName>
        <fullName evidence="1">Uncharacterized protein</fullName>
    </submittedName>
</protein>
<reference evidence="1 2" key="1">
    <citation type="submission" date="2021-02" db="EMBL/GenBank/DDBJ databases">
        <title>Paracoccus methylovroum sp.nov., a new methanol and methylamine utilizing methylotrophic denitrifer.</title>
        <authorList>
            <person name="Timsy T."/>
            <person name="Behrendt U."/>
            <person name="Ulrich A."/>
            <person name="Spanner T."/>
            <person name="Foesel B.U."/>
            <person name="Horn M.A."/>
            <person name="Kolb S."/>
        </authorList>
    </citation>
    <scope>NUCLEOTIDE SEQUENCE [LARGE SCALE GENOMIC DNA]</scope>
    <source>
        <strain evidence="1 2">H4-D09</strain>
    </source>
</reference>
<keyword evidence="2" id="KW-1185">Reference proteome</keyword>
<evidence type="ECO:0000313" key="1">
    <source>
        <dbReference type="EMBL" id="QRZ15159.1"/>
    </source>
</evidence>
<name>A0ABX7JQ93_9RHOB</name>
<proteinExistence type="predicted"/>
<organism evidence="1 2">
    <name type="scientific">Paracoccus methylovorus</name>
    <dbReference type="NCBI Taxonomy" id="2812658"/>
    <lineage>
        <taxon>Bacteria</taxon>
        <taxon>Pseudomonadati</taxon>
        <taxon>Pseudomonadota</taxon>
        <taxon>Alphaproteobacteria</taxon>
        <taxon>Rhodobacterales</taxon>
        <taxon>Paracoccaceae</taxon>
        <taxon>Paracoccus</taxon>
    </lineage>
</organism>
<accession>A0ABX7JQ93</accession>
<gene>
    <name evidence="1" type="ORF">JWJ88_19720</name>
</gene>
<dbReference type="RefSeq" id="WP_205296118.1">
    <property type="nucleotide sequence ID" value="NZ_CP070371.1"/>
</dbReference>
<dbReference type="Proteomes" id="UP000663629">
    <property type="component" value="Chromosome 2"/>
</dbReference>
<evidence type="ECO:0000313" key="2">
    <source>
        <dbReference type="Proteomes" id="UP000663629"/>
    </source>
</evidence>